<dbReference type="PANTHER" id="PTHR28218">
    <property type="entry name" value="VPS4-ASSOCIATED PROTEIN 1"/>
    <property type="match status" value="1"/>
</dbReference>
<feature type="region of interest" description="Disordered" evidence="1">
    <location>
        <begin position="78"/>
        <end position="129"/>
    </location>
</feature>
<sequence>MATALPNTWHLRRVAETAAKSCLICHKPSSSVLITPNNKDFFYVCPIHLQDRHFCSPVVDAEEEAAKKKAEEMAREIEKVKLEYEEKQRRKKEKGKEKKKEKDDSKDDAKDSKDTKDESAKGDADNKDEKERDEKVCVFAFFHFCFALKLPKSNQQQIEAIKKAQGTGTPAGDSPRIFSLHKNFYQMRIDRMRNMEAAKRNRQRLQDPSYFPSVPSGGL</sequence>
<evidence type="ECO:0000256" key="1">
    <source>
        <dbReference type="SAM" id="MobiDB-lite"/>
    </source>
</evidence>
<reference evidence="2 3" key="1">
    <citation type="submission" date="2024-07" db="EMBL/GenBank/DDBJ databases">
        <title>Section-level genome sequencing and comparative genomics of Aspergillus sections Usti and Cavernicolus.</title>
        <authorList>
            <consortium name="Lawrence Berkeley National Laboratory"/>
            <person name="Nybo J.L."/>
            <person name="Vesth T.C."/>
            <person name="Theobald S."/>
            <person name="Frisvad J.C."/>
            <person name="Larsen T.O."/>
            <person name="Kjaerboelling I."/>
            <person name="Rothschild-Mancinelli K."/>
            <person name="Lyhne E.K."/>
            <person name="Kogle M.E."/>
            <person name="Barry K."/>
            <person name="Clum A."/>
            <person name="Na H."/>
            <person name="Ledsgaard L."/>
            <person name="Lin J."/>
            <person name="Lipzen A."/>
            <person name="Kuo A."/>
            <person name="Riley R."/>
            <person name="Mondo S."/>
            <person name="Labutti K."/>
            <person name="Haridas S."/>
            <person name="Pangalinan J."/>
            <person name="Salamov A.A."/>
            <person name="Simmons B.A."/>
            <person name="Magnuson J.K."/>
            <person name="Chen J."/>
            <person name="Drula E."/>
            <person name="Henrissat B."/>
            <person name="Wiebenga A."/>
            <person name="Lubbers R.J."/>
            <person name="Gomes A.C."/>
            <person name="Makela M.R."/>
            <person name="Stajich J."/>
            <person name="Grigoriev I.V."/>
            <person name="Mortensen U.H."/>
            <person name="De Vries R.P."/>
            <person name="Baker S.E."/>
            <person name="Andersen M.R."/>
        </authorList>
    </citation>
    <scope>NUCLEOTIDE SEQUENCE [LARGE SCALE GENOMIC DNA]</scope>
    <source>
        <strain evidence="2 3">CBS 209.92</strain>
    </source>
</reference>
<dbReference type="Pfam" id="PF08432">
    <property type="entry name" value="Vfa1"/>
    <property type="match status" value="1"/>
</dbReference>
<proteinExistence type="predicted"/>
<gene>
    <name evidence="2" type="ORF">BJX66DRAFT_13013</name>
</gene>
<evidence type="ECO:0000313" key="3">
    <source>
        <dbReference type="Proteomes" id="UP001610563"/>
    </source>
</evidence>
<accession>A0ABR4GQY4</accession>
<name>A0ABR4GQY4_9EURO</name>
<dbReference type="PANTHER" id="PTHR28218:SF1">
    <property type="entry name" value="VPS4-ASSOCIATED PROTEIN 1"/>
    <property type="match status" value="1"/>
</dbReference>
<keyword evidence="3" id="KW-1185">Reference proteome</keyword>
<dbReference type="EMBL" id="JBFTWV010000001">
    <property type="protein sequence ID" value="KAL2801484.1"/>
    <property type="molecule type" value="Genomic_DNA"/>
</dbReference>
<feature type="region of interest" description="Disordered" evidence="1">
    <location>
        <begin position="195"/>
        <end position="219"/>
    </location>
</feature>
<comment type="caution">
    <text evidence="2">The sequence shown here is derived from an EMBL/GenBank/DDBJ whole genome shotgun (WGS) entry which is preliminary data.</text>
</comment>
<protein>
    <submittedName>
        <fullName evidence="2">AAA-ATPase Vps4-associated protein 1-domain-containing protein</fullName>
    </submittedName>
</protein>
<dbReference type="Proteomes" id="UP001610563">
    <property type="component" value="Unassembled WGS sequence"/>
</dbReference>
<dbReference type="InterPro" id="IPR013640">
    <property type="entry name" value="Vfa1"/>
</dbReference>
<evidence type="ECO:0000313" key="2">
    <source>
        <dbReference type="EMBL" id="KAL2801484.1"/>
    </source>
</evidence>
<organism evidence="2 3">
    <name type="scientific">Aspergillus keveii</name>
    <dbReference type="NCBI Taxonomy" id="714993"/>
    <lineage>
        <taxon>Eukaryota</taxon>
        <taxon>Fungi</taxon>
        <taxon>Dikarya</taxon>
        <taxon>Ascomycota</taxon>
        <taxon>Pezizomycotina</taxon>
        <taxon>Eurotiomycetes</taxon>
        <taxon>Eurotiomycetidae</taxon>
        <taxon>Eurotiales</taxon>
        <taxon>Aspergillaceae</taxon>
        <taxon>Aspergillus</taxon>
        <taxon>Aspergillus subgen. Nidulantes</taxon>
    </lineage>
</organism>